<evidence type="ECO:0000256" key="1">
    <source>
        <dbReference type="ARBA" id="ARBA00022801"/>
    </source>
</evidence>
<keyword evidence="7" id="KW-0067">ATP-binding</keyword>
<dbReference type="Pfam" id="PF00271">
    <property type="entry name" value="Helicase_C"/>
    <property type="match status" value="1"/>
</dbReference>
<evidence type="ECO:0000313" key="8">
    <source>
        <dbReference type="Proteomes" id="UP001515100"/>
    </source>
</evidence>
<dbReference type="InterPro" id="IPR014001">
    <property type="entry name" value="Helicase_ATP-bd"/>
</dbReference>
<keyword evidence="8" id="KW-1185">Reference proteome</keyword>
<dbReference type="InterPro" id="IPR007527">
    <property type="entry name" value="Znf_SWIM"/>
</dbReference>
<keyword evidence="7" id="KW-0347">Helicase</keyword>
<feature type="domain" description="Helicase C-terminal" evidence="6">
    <location>
        <begin position="975"/>
        <end position="1126"/>
    </location>
</feature>
<dbReference type="GO" id="GO:0016787">
    <property type="term" value="F:hydrolase activity"/>
    <property type="evidence" value="ECO:0007669"/>
    <property type="project" value="UniProtKB-KW"/>
</dbReference>
<organism evidence="7 8">
    <name type="scientific">Aeromicrobium fastidiosum</name>
    <dbReference type="NCBI Taxonomy" id="52699"/>
    <lineage>
        <taxon>Bacteria</taxon>
        <taxon>Bacillati</taxon>
        <taxon>Actinomycetota</taxon>
        <taxon>Actinomycetes</taxon>
        <taxon>Propionibacteriales</taxon>
        <taxon>Nocardioidaceae</taxon>
        <taxon>Aeromicrobium</taxon>
    </lineage>
</organism>
<gene>
    <name evidence="7" type="ORF">ESP62_011330</name>
</gene>
<keyword evidence="2" id="KW-0862">Zinc</keyword>
<evidence type="ECO:0000256" key="2">
    <source>
        <dbReference type="PROSITE-ProRule" id="PRU00325"/>
    </source>
</evidence>
<feature type="compositionally biased region" description="Polar residues" evidence="3">
    <location>
        <begin position="165"/>
        <end position="179"/>
    </location>
</feature>
<keyword evidence="2" id="KW-0863">Zinc-finger</keyword>
<dbReference type="InterPro" id="IPR001650">
    <property type="entry name" value="Helicase_C-like"/>
</dbReference>
<sequence>MGGPDGPGVLTPSKGGPRTARPSVDARRPVSVPPTSLTDVTPSISSLTDADLRRLFDSGSISRGKVYAHAGRVSVRSLDDDGSAASADVRGTDPQVYSTTVEVRVTKAGSTHVSATCTCPVGFGCKHAVALIIAVRGAIDPSEPEPEPVPEVAPSTTAVASHASWQRKQARPSQPQWRSTLAPLAGGSSPARRTEWALSIDLAPSYYRGEALLSARPLKRGATGRWIKTGATWPDVEASTRGFSGGNPQVDALAELQVAVRSHYSHVRRSDGSIDLGGLTRDAWRVFGTLLDAGVTLIGPNNAEITILAEPLTVGVDITPGEAGGLQVSASLSDGDIAEAQADDRVMLIGQPAHGIAAWDHDSPRRLWLAPFDGPLDQSLRMLVQNRQGVQIPEHDAHEFLRDFYPRMQRALGTVRVDPSIDVPEVVPPQLSATVTHDGLAASIEWGFTYEVDGEPRRVGWAGGHEPFRDRAAEHDLVEAFVPPPGLPVTTDAGGRAKVVPQAKLDGYPAVVLSEDVVPALTAAGVDVSTVGDRPDYRLAGTAPVVHISLEDGKDPRSDWYDLAVTVTIDGERVHFGPLFAALAAGESHLVLLSGTYLSIDRPELVQLRELIQEARELTDRRGDDEQLRVSRFQAGLWDELVALGTIDKQARSWTKQVDAIRSLDEIPVPELPPGLDAELRPYQLDGYAWLSFLADHSLGGILADDMGLGKTVQALAMIVRQVERGSGPFLVVAPTSVVGNWAREAQRFAPGLKVATIHGTKARRRTELADEVAGADLVVTSYALFRIENDAYRERTWAGLLLDEAQFVKNHHGKTYQCARRLDAPFKLAITGTPLENSLMDLWSMLSIVAPGLYPDPQRFAAGYQKPIETGHGKDKLALLQRRVRPLMRRRTKEEVAADLPPKTEQVLEVALSPKHARIYQTHLQRERQKVMGLLADDSSDHRFEVLASLTKLRLLSLDPGLVDDEHDGVGSAKIDVLLEHLHEVTAEGHRVLVFSQFTSYLARVRSRLDDDGIAYSYLDGRTRHRTAAVDSFTSGDTSVFLISLKAGGVGLNLVEADYVYVLDPWWNPAAEAQAVDRAHRIGQTRPVMVYRLVSVDTIEQKVMELKARKSALFDAVIDDGAALSGALTSADIRGLLGV</sequence>
<dbReference type="Pfam" id="PF04434">
    <property type="entry name" value="SWIM"/>
    <property type="match status" value="1"/>
</dbReference>
<dbReference type="InterPro" id="IPR027417">
    <property type="entry name" value="P-loop_NTPase"/>
</dbReference>
<evidence type="ECO:0000313" key="7">
    <source>
        <dbReference type="EMBL" id="KAA1376041.1"/>
    </source>
</evidence>
<accession>A0A641AJM4</accession>
<dbReference type="CDD" id="cd18793">
    <property type="entry name" value="SF2_C_SNF"/>
    <property type="match status" value="1"/>
</dbReference>
<evidence type="ECO:0000259" key="6">
    <source>
        <dbReference type="PROSITE" id="PS51194"/>
    </source>
</evidence>
<dbReference type="Gene3D" id="3.40.50.300">
    <property type="entry name" value="P-loop containing nucleotide triphosphate hydrolases"/>
    <property type="match status" value="1"/>
</dbReference>
<keyword evidence="2" id="KW-0479">Metal-binding</keyword>
<reference evidence="7" key="1">
    <citation type="submission" date="2019-09" db="EMBL/GenBank/DDBJ databases">
        <authorList>
            <person name="Li J."/>
        </authorList>
    </citation>
    <scope>NUCLEOTIDE SEQUENCE [LARGE SCALE GENOMIC DNA]</scope>
    <source>
        <strain evidence="7">NRBC 14897</strain>
    </source>
</reference>
<proteinExistence type="predicted"/>
<evidence type="ECO:0000256" key="3">
    <source>
        <dbReference type="SAM" id="MobiDB-lite"/>
    </source>
</evidence>
<dbReference type="Proteomes" id="UP001515100">
    <property type="component" value="Unassembled WGS sequence"/>
</dbReference>
<name>A0A641AJM4_9ACTN</name>
<dbReference type="InterPro" id="IPR000330">
    <property type="entry name" value="SNF2_N"/>
</dbReference>
<dbReference type="SMART" id="SM00490">
    <property type="entry name" value="HELICc"/>
    <property type="match status" value="1"/>
</dbReference>
<dbReference type="Gene3D" id="3.40.50.10810">
    <property type="entry name" value="Tandem AAA-ATPase domain"/>
    <property type="match status" value="1"/>
</dbReference>
<dbReference type="OrthoDB" id="9760715at2"/>
<protein>
    <submittedName>
        <fullName evidence="7">DEAD/DEAH box helicase</fullName>
    </submittedName>
</protein>
<dbReference type="AlphaFoldDB" id="A0A641AJM4"/>
<dbReference type="PROSITE" id="PS50966">
    <property type="entry name" value="ZF_SWIM"/>
    <property type="match status" value="1"/>
</dbReference>
<dbReference type="Pfam" id="PF00176">
    <property type="entry name" value="SNF2-rel_dom"/>
    <property type="match status" value="1"/>
</dbReference>
<dbReference type="SMART" id="SM00487">
    <property type="entry name" value="DEXDc"/>
    <property type="match status" value="1"/>
</dbReference>
<keyword evidence="1" id="KW-0378">Hydrolase</keyword>
<feature type="region of interest" description="Disordered" evidence="3">
    <location>
        <begin position="165"/>
        <end position="186"/>
    </location>
</feature>
<evidence type="ECO:0000259" key="5">
    <source>
        <dbReference type="PROSITE" id="PS51192"/>
    </source>
</evidence>
<dbReference type="InterPro" id="IPR038718">
    <property type="entry name" value="SNF2-like_sf"/>
</dbReference>
<feature type="region of interest" description="Disordered" evidence="3">
    <location>
        <begin position="1"/>
        <end position="41"/>
    </location>
</feature>
<dbReference type="PANTHER" id="PTHR10799">
    <property type="entry name" value="SNF2/RAD54 HELICASE FAMILY"/>
    <property type="match status" value="1"/>
</dbReference>
<feature type="domain" description="Helicase ATP-binding" evidence="5">
    <location>
        <begin position="692"/>
        <end position="853"/>
    </location>
</feature>
<dbReference type="PROSITE" id="PS51194">
    <property type="entry name" value="HELICASE_CTER"/>
    <property type="match status" value="1"/>
</dbReference>
<dbReference type="GO" id="GO:0004386">
    <property type="term" value="F:helicase activity"/>
    <property type="evidence" value="ECO:0007669"/>
    <property type="project" value="UniProtKB-KW"/>
</dbReference>
<dbReference type="InterPro" id="IPR049730">
    <property type="entry name" value="SNF2/RAD54-like_C"/>
</dbReference>
<comment type="caution">
    <text evidence="7">The sequence shown here is derived from an EMBL/GenBank/DDBJ whole genome shotgun (WGS) entry which is preliminary data.</text>
</comment>
<dbReference type="GO" id="GO:0005524">
    <property type="term" value="F:ATP binding"/>
    <property type="evidence" value="ECO:0007669"/>
    <property type="project" value="InterPro"/>
</dbReference>
<keyword evidence="7" id="KW-0547">Nucleotide-binding</keyword>
<dbReference type="SUPFAM" id="SSF52540">
    <property type="entry name" value="P-loop containing nucleoside triphosphate hydrolases"/>
    <property type="match status" value="2"/>
</dbReference>
<feature type="domain" description="SWIM-type" evidence="4">
    <location>
        <begin position="97"/>
        <end position="136"/>
    </location>
</feature>
<dbReference type="EMBL" id="SDPP02000003">
    <property type="protein sequence ID" value="KAA1376041.1"/>
    <property type="molecule type" value="Genomic_DNA"/>
</dbReference>
<dbReference type="PROSITE" id="PS51192">
    <property type="entry name" value="HELICASE_ATP_BIND_1"/>
    <property type="match status" value="1"/>
</dbReference>
<dbReference type="GO" id="GO:0008270">
    <property type="term" value="F:zinc ion binding"/>
    <property type="evidence" value="ECO:0007669"/>
    <property type="project" value="UniProtKB-KW"/>
</dbReference>
<evidence type="ECO:0000259" key="4">
    <source>
        <dbReference type="PROSITE" id="PS50966"/>
    </source>
</evidence>